<dbReference type="OMA" id="GMRIQFW"/>
<dbReference type="Proteomes" id="UP000177798">
    <property type="component" value="Chromosome 11"/>
</dbReference>
<comment type="similarity">
    <text evidence="2">Belongs to the RNase H family.</text>
</comment>
<evidence type="ECO:0000256" key="2">
    <source>
        <dbReference type="ARBA" id="ARBA00005300"/>
    </source>
</evidence>
<dbReference type="InterPro" id="IPR002156">
    <property type="entry name" value="RNaseH_domain"/>
</dbReference>
<reference evidence="10" key="1">
    <citation type="journal article" date="2017" name="Genome Biol. Evol.">
        <title>The complete genome sequence of the phytopathogenic fungus Sclerotinia sclerotiorum reveals insights into the genome architecture of broad host range pathogens.</title>
        <authorList>
            <person name="Derbyshire M."/>
            <person name="Denton-Giles M."/>
            <person name="Hegedus D."/>
            <person name="Seifbarghy S."/>
            <person name="Rollins J."/>
            <person name="van Kan J."/>
            <person name="Seidl M.F."/>
            <person name="Faino L."/>
            <person name="Mbengue M."/>
            <person name="Navaud O."/>
            <person name="Raffaele S."/>
            <person name="Hammond-Kosack K."/>
            <person name="Heard S."/>
            <person name="Oliver R."/>
        </authorList>
    </citation>
    <scope>NUCLEOTIDE SEQUENCE [LARGE SCALE GENOMIC DNA]</scope>
    <source>
        <strain evidence="10">ATCC 18683 / 1980 / Ss-1</strain>
    </source>
</reference>
<gene>
    <name evidence="9" type="ORF">sscle_11g085330</name>
</gene>
<proteinExistence type="inferred from homology"/>
<dbReference type="InterPro" id="IPR036397">
    <property type="entry name" value="RNaseH_sf"/>
</dbReference>
<keyword evidence="6" id="KW-0255">Endonuclease</keyword>
<evidence type="ECO:0000256" key="7">
    <source>
        <dbReference type="ARBA" id="ARBA00022801"/>
    </source>
</evidence>
<dbReference type="CDD" id="cd13934">
    <property type="entry name" value="RNase_H_Dikarya_like"/>
    <property type="match status" value="1"/>
</dbReference>
<dbReference type="EC" id="3.1.26.4" evidence="3"/>
<dbReference type="GO" id="GO:0046872">
    <property type="term" value="F:metal ion binding"/>
    <property type="evidence" value="ECO:0007669"/>
    <property type="project" value="UniProtKB-KW"/>
</dbReference>
<dbReference type="OrthoDB" id="407198at2759"/>
<dbReference type="GO" id="GO:0003676">
    <property type="term" value="F:nucleic acid binding"/>
    <property type="evidence" value="ECO:0007669"/>
    <property type="project" value="InterPro"/>
</dbReference>
<evidence type="ECO:0000256" key="4">
    <source>
        <dbReference type="ARBA" id="ARBA00022722"/>
    </source>
</evidence>
<evidence type="ECO:0000259" key="8">
    <source>
        <dbReference type="PROSITE" id="PS50879"/>
    </source>
</evidence>
<dbReference type="EMBL" id="CP017824">
    <property type="protein sequence ID" value="APA13763.1"/>
    <property type="molecule type" value="Genomic_DNA"/>
</dbReference>
<dbReference type="Pfam" id="PF00075">
    <property type="entry name" value="RNase_H"/>
    <property type="match status" value="1"/>
</dbReference>
<dbReference type="GO" id="GO:0004523">
    <property type="term" value="F:RNA-DNA hybrid ribonuclease activity"/>
    <property type="evidence" value="ECO:0007669"/>
    <property type="project" value="UniProtKB-EC"/>
</dbReference>
<sequence>MASGWAPDTNPIELADGTLICERHRQIICHVCCCDYSFAQELRDEEEQALEDAGNEGLQTFSQAHSGDELGHSTDFFYSVATTPRHPTAMNSSGSRDRPEMPFASGSIPSMTKFVPPRSTDSPKMLFERAHRFIRRTNPHEILIYTDGACLSNGLSNLRGGCGFIASPTHKVKFRLENTGPTDEPHPQTSNRAELRAVIAALQYHYWQGDCLGSWTRLVIATDSEYVVLGATERIRGWITRGWRTSAGKPVKNQDLWKKLIHQIQKLDEPSRCIYPPHGTSVSFWRIPREWNQDADVEAKKGAELEDVQRYTKILGLMV</sequence>
<evidence type="ECO:0000313" key="10">
    <source>
        <dbReference type="Proteomes" id="UP000177798"/>
    </source>
</evidence>
<comment type="catalytic activity">
    <reaction evidence="1">
        <text>Endonucleolytic cleavage to 5'-phosphomonoester.</text>
        <dbReference type="EC" id="3.1.26.4"/>
    </reaction>
</comment>
<dbReference type="RefSeq" id="XP_001590913.1">
    <property type="nucleotide sequence ID" value="XM_001590863.1"/>
</dbReference>
<dbReference type="InterPro" id="IPR012337">
    <property type="entry name" value="RNaseH-like_sf"/>
</dbReference>
<dbReference type="PANTHER" id="PTHR10642:SF26">
    <property type="entry name" value="RIBONUCLEASE H1"/>
    <property type="match status" value="1"/>
</dbReference>
<name>A0A1D9QGK6_SCLS1</name>
<protein>
    <recommendedName>
        <fullName evidence="3">ribonuclease H</fullName>
        <ecNumber evidence="3">3.1.26.4</ecNumber>
    </recommendedName>
</protein>
<dbReference type="InterPro" id="IPR050092">
    <property type="entry name" value="RNase_H"/>
</dbReference>
<feature type="domain" description="RNase H type-1" evidence="8">
    <location>
        <begin position="138"/>
        <end position="304"/>
    </location>
</feature>
<dbReference type="SUPFAM" id="SSF53098">
    <property type="entry name" value="Ribonuclease H-like"/>
    <property type="match status" value="1"/>
</dbReference>
<evidence type="ECO:0000256" key="5">
    <source>
        <dbReference type="ARBA" id="ARBA00022723"/>
    </source>
</evidence>
<keyword evidence="4" id="KW-0540">Nuclease</keyword>
<dbReference type="AlphaFoldDB" id="A0A1D9QGK6"/>
<evidence type="ECO:0000313" key="9">
    <source>
        <dbReference type="EMBL" id="APA13763.1"/>
    </source>
</evidence>
<keyword evidence="7" id="KW-0378">Hydrolase</keyword>
<dbReference type="PROSITE" id="PS50879">
    <property type="entry name" value="RNASE_H_1"/>
    <property type="match status" value="1"/>
</dbReference>
<dbReference type="PANTHER" id="PTHR10642">
    <property type="entry name" value="RIBONUCLEASE H1"/>
    <property type="match status" value="1"/>
</dbReference>
<dbReference type="Gene3D" id="3.30.420.10">
    <property type="entry name" value="Ribonuclease H-like superfamily/Ribonuclease H"/>
    <property type="match status" value="1"/>
</dbReference>
<organism evidence="9 10">
    <name type="scientific">Sclerotinia sclerotiorum (strain ATCC 18683 / 1980 / Ss-1)</name>
    <name type="common">White mold</name>
    <name type="synonym">Whetzelinia sclerotiorum</name>
    <dbReference type="NCBI Taxonomy" id="665079"/>
    <lineage>
        <taxon>Eukaryota</taxon>
        <taxon>Fungi</taxon>
        <taxon>Dikarya</taxon>
        <taxon>Ascomycota</taxon>
        <taxon>Pezizomycotina</taxon>
        <taxon>Leotiomycetes</taxon>
        <taxon>Helotiales</taxon>
        <taxon>Sclerotiniaceae</taxon>
        <taxon>Sclerotinia</taxon>
    </lineage>
</organism>
<evidence type="ECO:0000256" key="3">
    <source>
        <dbReference type="ARBA" id="ARBA00012180"/>
    </source>
</evidence>
<dbReference type="VEuPathDB" id="FungiDB:sscle_11g085330"/>
<accession>A0A1D9QGK6</accession>
<evidence type="ECO:0000256" key="1">
    <source>
        <dbReference type="ARBA" id="ARBA00000077"/>
    </source>
</evidence>
<keyword evidence="5" id="KW-0479">Metal-binding</keyword>
<dbReference type="KEGG" id="ssl:SS1G_07536"/>
<evidence type="ECO:0000256" key="6">
    <source>
        <dbReference type="ARBA" id="ARBA00022759"/>
    </source>
</evidence>